<dbReference type="Gene3D" id="3.30.450.260">
    <property type="entry name" value="Haem NO binding associated domain"/>
    <property type="match status" value="1"/>
</dbReference>
<dbReference type="PANTHER" id="PTHR45655">
    <property type="entry name" value="GUANYLATE CYCLASE SOLUBLE SUBUNIT BETA-2"/>
    <property type="match status" value="1"/>
</dbReference>
<evidence type="ECO:0000256" key="1">
    <source>
        <dbReference type="ARBA" id="ARBA00012202"/>
    </source>
</evidence>
<accession>A0A3S5B464</accession>
<keyword evidence="7" id="KW-1185">Reference proteome</keyword>
<dbReference type="InterPro" id="IPR042463">
    <property type="entry name" value="HNOB_dom_associated_sf"/>
</dbReference>
<organism evidence="6 7">
    <name type="scientific">Protopolystoma xenopodis</name>
    <dbReference type="NCBI Taxonomy" id="117903"/>
    <lineage>
        <taxon>Eukaryota</taxon>
        <taxon>Metazoa</taxon>
        <taxon>Spiralia</taxon>
        <taxon>Lophotrochozoa</taxon>
        <taxon>Platyhelminthes</taxon>
        <taxon>Monogenea</taxon>
        <taxon>Polyopisthocotylea</taxon>
        <taxon>Polystomatidea</taxon>
        <taxon>Polystomatidae</taxon>
        <taxon>Protopolystoma</taxon>
    </lineage>
</organism>
<gene>
    <name evidence="6" type="ORF">PXEA_LOCUS29311</name>
</gene>
<evidence type="ECO:0000256" key="3">
    <source>
        <dbReference type="ARBA" id="ARBA00023293"/>
    </source>
</evidence>
<dbReference type="EMBL" id="CAAALY010250864">
    <property type="protein sequence ID" value="VEL35871.1"/>
    <property type="molecule type" value="Genomic_DNA"/>
</dbReference>
<dbReference type="InterPro" id="IPR011645">
    <property type="entry name" value="HNOB_dom_associated"/>
</dbReference>
<feature type="domain" description="Haem NO binding associated" evidence="5">
    <location>
        <begin position="277"/>
        <end position="361"/>
    </location>
</feature>
<dbReference type="SUPFAM" id="SSF111126">
    <property type="entry name" value="Ligand-binding domain in the NO signalling and Golgi transport"/>
    <property type="match status" value="1"/>
</dbReference>
<evidence type="ECO:0000256" key="2">
    <source>
        <dbReference type="ARBA" id="ARBA00022741"/>
    </source>
</evidence>
<dbReference type="Proteomes" id="UP000784294">
    <property type="component" value="Unassembled WGS sequence"/>
</dbReference>
<feature type="domain" description="Heme NO-binding" evidence="4">
    <location>
        <begin position="54"/>
        <end position="215"/>
    </location>
</feature>
<protein>
    <recommendedName>
        <fullName evidence="1">guanylate cyclase</fullName>
        <ecNumber evidence="1">4.6.1.2</ecNumber>
    </recommendedName>
</protein>
<name>A0A3S5B464_9PLAT</name>
<dbReference type="GO" id="GO:0020037">
    <property type="term" value="F:heme binding"/>
    <property type="evidence" value="ECO:0007669"/>
    <property type="project" value="InterPro"/>
</dbReference>
<keyword evidence="2" id="KW-0547">Nucleotide-binding</keyword>
<sequence length="377" mass="43309">MLAASSPLLGCDWFRLDWGGPITEAGPRLACWEGLMPPWASGLRSEPARGDSMYGLIIEGVKHFVDTVYGEDVWPILLELANVRNREFQTRSVYQETIIERLMVALAKMIDSTPADLLYQNGKHFVTFMCEAGYQKLLRVLGRDFVNFMHNLDNLHEYLRFSYPKIRPPSFVVISETPKQIELQYCTKRNGYAPYVSGQLQAIAEKFYNIGLTVEIVSTNREGILYTTIFRLFNNTGEWPIEVVDSSVCIVTEPSLNLNNSEDYNNSSIVPWESSYINSDEFFDIFPFHLVINENMQLAHVGRGFLYLDKTLQGLSFNDKFIIARPFIEPTMNLIRLYRHNNFELVLLVSEDVKKPSLVRLKEDRSLTHSQESCRSS</sequence>
<dbReference type="GO" id="GO:0000166">
    <property type="term" value="F:nucleotide binding"/>
    <property type="evidence" value="ECO:0007669"/>
    <property type="project" value="UniProtKB-KW"/>
</dbReference>
<dbReference type="Pfam" id="PF07700">
    <property type="entry name" value="HNOB"/>
    <property type="match status" value="1"/>
</dbReference>
<dbReference type="OrthoDB" id="1890790at2759"/>
<dbReference type="GO" id="GO:0008074">
    <property type="term" value="C:guanylate cyclase complex, soluble"/>
    <property type="evidence" value="ECO:0007669"/>
    <property type="project" value="TreeGrafter"/>
</dbReference>
<dbReference type="GO" id="GO:0038060">
    <property type="term" value="P:nitric oxide-cGMP-mediated signaling"/>
    <property type="evidence" value="ECO:0007669"/>
    <property type="project" value="TreeGrafter"/>
</dbReference>
<dbReference type="AlphaFoldDB" id="A0A3S5B464"/>
<dbReference type="GO" id="GO:0070482">
    <property type="term" value="P:response to oxygen levels"/>
    <property type="evidence" value="ECO:0007669"/>
    <property type="project" value="TreeGrafter"/>
</dbReference>
<dbReference type="InterPro" id="IPR024096">
    <property type="entry name" value="NO_sig/Golgi_transp_ligand-bd"/>
</dbReference>
<dbReference type="GO" id="GO:0004383">
    <property type="term" value="F:guanylate cyclase activity"/>
    <property type="evidence" value="ECO:0007669"/>
    <property type="project" value="UniProtKB-EC"/>
</dbReference>
<dbReference type="PANTHER" id="PTHR45655:SF10">
    <property type="entry name" value="SOLUBLE GUANYLATE CYCLASE 88E"/>
    <property type="match status" value="1"/>
</dbReference>
<proteinExistence type="predicted"/>
<keyword evidence="3" id="KW-0141">cGMP biosynthesis</keyword>
<evidence type="ECO:0000259" key="5">
    <source>
        <dbReference type="Pfam" id="PF07701"/>
    </source>
</evidence>
<evidence type="ECO:0000313" key="6">
    <source>
        <dbReference type="EMBL" id="VEL35871.1"/>
    </source>
</evidence>
<dbReference type="EC" id="4.6.1.2" evidence="1"/>
<comment type="caution">
    <text evidence="6">The sequence shown here is derived from an EMBL/GenBank/DDBJ whole genome shotgun (WGS) entry which is preliminary data.</text>
</comment>
<reference evidence="6" key="1">
    <citation type="submission" date="2018-11" db="EMBL/GenBank/DDBJ databases">
        <authorList>
            <consortium name="Pathogen Informatics"/>
        </authorList>
    </citation>
    <scope>NUCLEOTIDE SEQUENCE</scope>
</reference>
<dbReference type="InterPro" id="IPR038158">
    <property type="entry name" value="H-NOX_domain_sf"/>
</dbReference>
<dbReference type="Gene3D" id="3.90.1520.10">
    <property type="entry name" value="H-NOX domain"/>
    <property type="match status" value="1"/>
</dbReference>
<dbReference type="InterPro" id="IPR011644">
    <property type="entry name" value="Heme_NO-bd"/>
</dbReference>
<dbReference type="Pfam" id="PF07701">
    <property type="entry name" value="HNOBA"/>
    <property type="match status" value="1"/>
</dbReference>
<evidence type="ECO:0000259" key="4">
    <source>
        <dbReference type="Pfam" id="PF07700"/>
    </source>
</evidence>
<evidence type="ECO:0000313" key="7">
    <source>
        <dbReference type="Proteomes" id="UP000784294"/>
    </source>
</evidence>